<proteinExistence type="predicted"/>
<comment type="caution">
    <text evidence="2">The sequence shown here is derived from an EMBL/GenBank/DDBJ whole genome shotgun (WGS) entry which is preliminary data.</text>
</comment>
<evidence type="ECO:0000313" key="3">
    <source>
        <dbReference type="Proteomes" id="UP000669060"/>
    </source>
</evidence>
<feature type="coiled-coil region" evidence="1">
    <location>
        <begin position="80"/>
        <end position="114"/>
    </location>
</feature>
<accession>A0ABS3TIZ0</accession>
<dbReference type="RefSeq" id="WP_208311460.1">
    <property type="nucleotide sequence ID" value="NZ_JAELYA010000001.1"/>
</dbReference>
<evidence type="ECO:0000313" key="2">
    <source>
        <dbReference type="EMBL" id="MBO3273624.1"/>
    </source>
</evidence>
<keyword evidence="3" id="KW-1185">Reference proteome</keyword>
<keyword evidence="1" id="KW-0175">Coiled coil</keyword>
<evidence type="ECO:0000256" key="1">
    <source>
        <dbReference type="SAM" id="Coils"/>
    </source>
</evidence>
<organism evidence="2 3">
    <name type="scientific">Pseudomonas schmalbachii</name>
    <dbReference type="NCBI Taxonomy" id="2816993"/>
    <lineage>
        <taxon>Bacteria</taxon>
        <taxon>Pseudomonadati</taxon>
        <taxon>Pseudomonadota</taxon>
        <taxon>Gammaproteobacteria</taxon>
        <taxon>Pseudomonadales</taxon>
        <taxon>Pseudomonadaceae</taxon>
        <taxon>Pseudomonas</taxon>
    </lineage>
</organism>
<name>A0ABS3TIZ0_9PSED</name>
<reference evidence="2 3" key="1">
    <citation type="submission" date="2020-12" db="EMBL/GenBank/DDBJ databases">
        <title>Pseudomonas schmalbachii sp. nov. isolated from millipede gut.</title>
        <authorList>
            <person name="Shelomi M."/>
        </authorList>
    </citation>
    <scope>NUCLEOTIDE SEQUENCE [LARGE SCALE GENOMIC DNA]</scope>
    <source>
        <strain evidence="2 3">Milli4</strain>
    </source>
</reference>
<dbReference type="Proteomes" id="UP000669060">
    <property type="component" value="Unassembled WGS sequence"/>
</dbReference>
<sequence length="134" mass="15653">MEDILKPLTRDLQELKASLADLSLPLRTLALSHLAERRPPAVRERFRQALQDQDSRIRSARLLLQSVREGDSRPWEVFAVEESRDVVEATQQRIKQLMDELQAEQQRYQDLVRSEPVLFALLQAEQQLCAYKEQ</sequence>
<dbReference type="EMBL" id="JAELYA010000001">
    <property type="protein sequence ID" value="MBO3273624.1"/>
    <property type="molecule type" value="Genomic_DNA"/>
</dbReference>
<protein>
    <submittedName>
        <fullName evidence="2">Uncharacterized protein</fullName>
    </submittedName>
</protein>
<gene>
    <name evidence="2" type="ORF">JFY56_00105</name>
</gene>